<keyword evidence="3" id="KW-1185">Reference proteome</keyword>
<dbReference type="VEuPathDB" id="FungiDB:P170DRAFT_250360"/>
<feature type="transmembrane region" description="Helical" evidence="1">
    <location>
        <begin position="26"/>
        <end position="47"/>
    </location>
</feature>
<dbReference type="EMBL" id="MSFO01000007">
    <property type="protein sequence ID" value="PLB45714.1"/>
    <property type="molecule type" value="Genomic_DNA"/>
</dbReference>
<evidence type="ECO:0000256" key="1">
    <source>
        <dbReference type="SAM" id="Phobius"/>
    </source>
</evidence>
<reference evidence="2 3" key="1">
    <citation type="submission" date="2016-12" db="EMBL/GenBank/DDBJ databases">
        <title>The genomes of Aspergillus section Nigri reveals drivers in fungal speciation.</title>
        <authorList>
            <consortium name="DOE Joint Genome Institute"/>
            <person name="Vesth T.C."/>
            <person name="Nybo J."/>
            <person name="Theobald S."/>
            <person name="Brandl J."/>
            <person name="Frisvad J.C."/>
            <person name="Nielsen K.F."/>
            <person name="Lyhne E.K."/>
            <person name="Kogle M.E."/>
            <person name="Kuo A."/>
            <person name="Riley R."/>
            <person name="Clum A."/>
            <person name="Nolan M."/>
            <person name="Lipzen A."/>
            <person name="Salamov A."/>
            <person name="Henrissat B."/>
            <person name="Wiebenga A."/>
            <person name="De Vries R.P."/>
            <person name="Grigoriev I.V."/>
            <person name="Mortensen U.H."/>
            <person name="Andersen M.R."/>
            <person name="Baker S.E."/>
        </authorList>
    </citation>
    <scope>NUCLEOTIDE SEQUENCE [LARGE SCALE GENOMIC DNA]</scope>
    <source>
        <strain evidence="2 3">IBT 23096</strain>
    </source>
</reference>
<dbReference type="GeneID" id="36550721"/>
<dbReference type="AlphaFoldDB" id="A0A2I2FYK2"/>
<keyword evidence="1" id="KW-1133">Transmembrane helix</keyword>
<accession>A0A2I2FYK2</accession>
<gene>
    <name evidence="2" type="ORF">P170DRAFT_250360</name>
</gene>
<keyword evidence="1" id="KW-0472">Membrane</keyword>
<proteinExistence type="predicted"/>
<dbReference type="RefSeq" id="XP_024701016.1">
    <property type="nucleotide sequence ID" value="XM_024843022.1"/>
</dbReference>
<keyword evidence="1" id="KW-0812">Transmembrane</keyword>
<evidence type="ECO:0000313" key="2">
    <source>
        <dbReference type="EMBL" id="PLB45714.1"/>
    </source>
</evidence>
<name>A0A2I2FYK2_9EURO</name>
<organism evidence="2 3">
    <name type="scientific">Aspergillus steynii IBT 23096</name>
    <dbReference type="NCBI Taxonomy" id="1392250"/>
    <lineage>
        <taxon>Eukaryota</taxon>
        <taxon>Fungi</taxon>
        <taxon>Dikarya</taxon>
        <taxon>Ascomycota</taxon>
        <taxon>Pezizomycotina</taxon>
        <taxon>Eurotiomycetes</taxon>
        <taxon>Eurotiomycetidae</taxon>
        <taxon>Eurotiales</taxon>
        <taxon>Aspergillaceae</taxon>
        <taxon>Aspergillus</taxon>
        <taxon>Aspergillus subgen. Circumdati</taxon>
    </lineage>
</organism>
<dbReference type="Proteomes" id="UP000234275">
    <property type="component" value="Unassembled WGS sequence"/>
</dbReference>
<sequence>MNILCRRPNSLFIPFFSLFSSFLKHFCLDFLFLVFCSILLLLILMIAPFFPPPTPLCYSVYYLPLFSIYPAWLMLLSQEAGGTLSVAWVGLGRVVHVVVKSDVI</sequence>
<evidence type="ECO:0000313" key="3">
    <source>
        <dbReference type="Proteomes" id="UP000234275"/>
    </source>
</evidence>
<protein>
    <submittedName>
        <fullName evidence="2">Uncharacterized protein</fullName>
    </submittedName>
</protein>
<comment type="caution">
    <text evidence="2">The sequence shown here is derived from an EMBL/GenBank/DDBJ whole genome shotgun (WGS) entry which is preliminary data.</text>
</comment>